<dbReference type="AlphaFoldDB" id="A0A2I0JPL1"/>
<keyword evidence="3" id="KW-1185">Reference proteome</keyword>
<feature type="compositionally biased region" description="Low complexity" evidence="1">
    <location>
        <begin position="117"/>
        <end position="135"/>
    </location>
</feature>
<protein>
    <submittedName>
        <fullName evidence="2">Uncharacterized protein</fullName>
    </submittedName>
</protein>
<reference evidence="2 3" key="1">
    <citation type="submission" date="2017-11" db="EMBL/GenBank/DDBJ databases">
        <title>De-novo sequencing of pomegranate (Punica granatum L.) genome.</title>
        <authorList>
            <person name="Akparov Z."/>
            <person name="Amiraslanov A."/>
            <person name="Hajiyeva S."/>
            <person name="Abbasov M."/>
            <person name="Kaur K."/>
            <person name="Hamwieh A."/>
            <person name="Solovyev V."/>
            <person name="Salamov A."/>
            <person name="Braich B."/>
            <person name="Kosarev P."/>
            <person name="Mahmoud A."/>
            <person name="Hajiyev E."/>
            <person name="Babayeva S."/>
            <person name="Izzatullayeva V."/>
            <person name="Mammadov A."/>
            <person name="Mammadov A."/>
            <person name="Sharifova S."/>
            <person name="Ojaghi J."/>
            <person name="Eynullazada K."/>
            <person name="Bayramov B."/>
            <person name="Abdulazimova A."/>
            <person name="Shahmuradov I."/>
        </authorList>
    </citation>
    <scope>NUCLEOTIDE SEQUENCE [LARGE SCALE GENOMIC DNA]</scope>
    <source>
        <strain evidence="3">cv. AG2017</strain>
        <tissue evidence="2">Leaf</tissue>
    </source>
</reference>
<feature type="compositionally biased region" description="Basic and acidic residues" evidence="1">
    <location>
        <begin position="154"/>
        <end position="164"/>
    </location>
</feature>
<dbReference type="EMBL" id="PGOL01001488">
    <property type="protein sequence ID" value="PKI57830.1"/>
    <property type="molecule type" value="Genomic_DNA"/>
</dbReference>
<organism evidence="2 3">
    <name type="scientific">Punica granatum</name>
    <name type="common">Pomegranate</name>
    <dbReference type="NCBI Taxonomy" id="22663"/>
    <lineage>
        <taxon>Eukaryota</taxon>
        <taxon>Viridiplantae</taxon>
        <taxon>Streptophyta</taxon>
        <taxon>Embryophyta</taxon>
        <taxon>Tracheophyta</taxon>
        <taxon>Spermatophyta</taxon>
        <taxon>Magnoliopsida</taxon>
        <taxon>eudicotyledons</taxon>
        <taxon>Gunneridae</taxon>
        <taxon>Pentapetalae</taxon>
        <taxon>rosids</taxon>
        <taxon>malvids</taxon>
        <taxon>Myrtales</taxon>
        <taxon>Lythraceae</taxon>
        <taxon>Punica</taxon>
    </lineage>
</organism>
<sequence>MPTCDIVVTNQFATIQSRLAILLGLRGEEIRRELQYGWEHSIRTEWLIDFIHARALNAMGESYQRDACHGFLLLIFGTILFSYSSNLIDGHLPKSSSKWLKTVLSGEQYPHTAVCSRARPPAARPAARQRALPARLTSSRTPILAERAAFAPEHSSKRSSESPDSRTLSRLFPRISRLDKTFST</sequence>
<gene>
    <name evidence="2" type="ORF">CRG98_021776</name>
</gene>
<accession>A0A2I0JPL1</accession>
<comment type="caution">
    <text evidence="2">The sequence shown here is derived from an EMBL/GenBank/DDBJ whole genome shotgun (WGS) entry which is preliminary data.</text>
</comment>
<name>A0A2I0JPL1_PUNGR</name>
<feature type="region of interest" description="Disordered" evidence="1">
    <location>
        <begin position="147"/>
        <end position="172"/>
    </location>
</feature>
<proteinExistence type="predicted"/>
<evidence type="ECO:0000256" key="1">
    <source>
        <dbReference type="SAM" id="MobiDB-lite"/>
    </source>
</evidence>
<evidence type="ECO:0000313" key="2">
    <source>
        <dbReference type="EMBL" id="PKI57830.1"/>
    </source>
</evidence>
<evidence type="ECO:0000313" key="3">
    <source>
        <dbReference type="Proteomes" id="UP000233551"/>
    </source>
</evidence>
<dbReference type="Proteomes" id="UP000233551">
    <property type="component" value="Unassembled WGS sequence"/>
</dbReference>
<feature type="region of interest" description="Disordered" evidence="1">
    <location>
        <begin position="116"/>
        <end position="135"/>
    </location>
</feature>